<keyword evidence="3" id="KW-1185">Reference proteome</keyword>
<evidence type="ECO:0000313" key="3">
    <source>
        <dbReference type="Proteomes" id="UP000181917"/>
    </source>
</evidence>
<sequence length="66" mass="6749">MGLSSPTHTEDRTVAPGRPAGLPKSTETQQSMMIAAGGVIDSGLFRSSGYMVADSRIALMPLGGIA</sequence>
<dbReference type="AlphaFoldDB" id="A0A1H1DBS1"/>
<dbReference type="Proteomes" id="UP000181917">
    <property type="component" value="Unassembled WGS sequence"/>
</dbReference>
<name>A0A1H1DBS1_9MICC</name>
<dbReference type="EMBL" id="FNKH01000002">
    <property type="protein sequence ID" value="SDQ73679.1"/>
    <property type="molecule type" value="Genomic_DNA"/>
</dbReference>
<evidence type="ECO:0000313" key="2">
    <source>
        <dbReference type="EMBL" id="SDQ73679.1"/>
    </source>
</evidence>
<reference evidence="2 3" key="1">
    <citation type="submission" date="2016-10" db="EMBL/GenBank/DDBJ databases">
        <authorList>
            <person name="de Groot N.N."/>
        </authorList>
    </citation>
    <scope>NUCLEOTIDE SEQUENCE [LARGE SCALE GENOMIC DNA]</scope>
    <source>
        <strain evidence="2 3">DSM 20117</strain>
    </source>
</reference>
<proteinExistence type="predicted"/>
<feature type="region of interest" description="Disordered" evidence="1">
    <location>
        <begin position="1"/>
        <end position="29"/>
    </location>
</feature>
<gene>
    <name evidence="2" type="ORF">SAMN04489742_2355</name>
</gene>
<organism evidence="2 3">
    <name type="scientific">Crystallibacter crystallopoietes</name>
    <dbReference type="NCBI Taxonomy" id="37928"/>
    <lineage>
        <taxon>Bacteria</taxon>
        <taxon>Bacillati</taxon>
        <taxon>Actinomycetota</taxon>
        <taxon>Actinomycetes</taxon>
        <taxon>Micrococcales</taxon>
        <taxon>Micrococcaceae</taxon>
        <taxon>Crystallibacter</taxon>
    </lineage>
</organism>
<evidence type="ECO:0000256" key="1">
    <source>
        <dbReference type="SAM" id="MobiDB-lite"/>
    </source>
</evidence>
<protein>
    <submittedName>
        <fullName evidence="2">Uncharacterized protein</fullName>
    </submittedName>
</protein>
<accession>A0A1H1DBS1</accession>